<proteinExistence type="predicted"/>
<evidence type="ECO:0000313" key="1">
    <source>
        <dbReference type="EMBL" id="KAA6397216.1"/>
    </source>
</evidence>
<comment type="caution">
    <text evidence="1">The sequence shown here is derived from an EMBL/GenBank/DDBJ whole genome shotgun (WGS) entry which is preliminary data.</text>
</comment>
<dbReference type="EMBL" id="SNRW01001231">
    <property type="protein sequence ID" value="KAA6397216.1"/>
    <property type="molecule type" value="Genomic_DNA"/>
</dbReference>
<dbReference type="AlphaFoldDB" id="A0A5J4WRM3"/>
<reference evidence="1 2" key="1">
    <citation type="submission" date="2019-03" db="EMBL/GenBank/DDBJ databases">
        <title>Single cell metagenomics reveals metabolic interactions within the superorganism composed of flagellate Streblomastix strix and complex community of Bacteroidetes bacteria on its surface.</title>
        <authorList>
            <person name="Treitli S.C."/>
            <person name="Kolisko M."/>
            <person name="Husnik F."/>
            <person name="Keeling P."/>
            <person name="Hampl V."/>
        </authorList>
    </citation>
    <scope>NUCLEOTIDE SEQUENCE [LARGE SCALE GENOMIC DNA]</scope>
    <source>
        <strain evidence="1">ST1C</strain>
    </source>
</reference>
<sequence>MQRAQQIIKEVAQFTTGPTVDASALPKFYLNKQLCVLRLKISSKVVKELQTDIYTSSSLPRFKRHIFDFIVPADLSQFSPRISITVIKHSQSPITLQSFNDNNPSPESENQQYRKRGKDIIYPLSKCEFNIGQSFNKMLSGGPMYFLVPCSNRSKFQVKTLPSTIAYWLFAGVKHVQFPTEQMVLSLGHVGREPAVRSVKLTQEQIDEKLNEASTNVQQKKKMMMQKVMSEIDVKNANKDKKLKVDKVEEESESSEFDSEEVNNGKGNIEILRKFKYYPKLLGVLSQIPPLQIARPRPRPLNVQVVLFWCEAGSKMVYSDEDRQKDVATDARSEYVQSRAAIFETKENIQQEGQILEMRERGFFFEEINISSDRRAPLLIQVFAQLEIEDIRQKNKKNQNTQQNVNNDNKKYIDVPLLTAAVSLLKPSNTNCFIKQEEDDDEEEEDGESILGGVGDTYFIRLMDQSTGFSLSLTLKTQHIRPIRRSFPPHIPLFSVDLGVFLNFRQLDSTMVQNEDKKSPFPPIIIVRAIKDWANYWENIQEGIDDPTGIDAPKYLIGYSHNSLPFVCTPVKKGPQEAENLIVYSQIEQELRDLNKSEEMKKKEKEREKLAEKGKENYLDDRVNGWPGWSDLHIQLFARPVTLYGQRSAISIEGQWNERRICDDDEIYKVKEKGNGRRQNKERN</sequence>
<name>A0A5J4WRM3_9EUKA</name>
<dbReference type="Proteomes" id="UP000324800">
    <property type="component" value="Unassembled WGS sequence"/>
</dbReference>
<accession>A0A5J4WRM3</accession>
<organism evidence="1 2">
    <name type="scientific">Streblomastix strix</name>
    <dbReference type="NCBI Taxonomy" id="222440"/>
    <lineage>
        <taxon>Eukaryota</taxon>
        <taxon>Metamonada</taxon>
        <taxon>Preaxostyla</taxon>
        <taxon>Oxymonadida</taxon>
        <taxon>Streblomastigidae</taxon>
        <taxon>Streblomastix</taxon>
    </lineage>
</organism>
<protein>
    <submittedName>
        <fullName evidence="1">Uncharacterized protein</fullName>
    </submittedName>
</protein>
<evidence type="ECO:0000313" key="2">
    <source>
        <dbReference type="Proteomes" id="UP000324800"/>
    </source>
</evidence>
<gene>
    <name evidence="1" type="ORF">EZS28_007258</name>
</gene>